<dbReference type="InterPro" id="IPR050438">
    <property type="entry name" value="LMW_PTPase"/>
</dbReference>
<organism evidence="6 7">
    <name type="scientific">Luteipulveratus flavus</name>
    <dbReference type="NCBI Taxonomy" id="3031728"/>
    <lineage>
        <taxon>Bacteria</taxon>
        <taxon>Bacillati</taxon>
        <taxon>Actinomycetota</taxon>
        <taxon>Actinomycetes</taxon>
        <taxon>Micrococcales</taxon>
        <taxon>Dermacoccaceae</taxon>
        <taxon>Luteipulveratus</taxon>
    </lineage>
</organism>
<evidence type="ECO:0000259" key="5">
    <source>
        <dbReference type="SMART" id="SM00226"/>
    </source>
</evidence>
<dbReference type="PANTHER" id="PTHR11717">
    <property type="entry name" value="LOW MOLECULAR WEIGHT PROTEIN TYROSINE PHOSPHATASE"/>
    <property type="match status" value="1"/>
</dbReference>
<proteinExistence type="inferred from homology"/>
<comment type="caution">
    <text evidence="6">The sequence shown here is derived from an EMBL/GenBank/DDBJ whole genome shotgun (WGS) entry which is preliminary data.</text>
</comment>
<dbReference type="InterPro" id="IPR036196">
    <property type="entry name" value="Ptyr_pPase_sf"/>
</dbReference>
<name>A0ABT6CCR3_9MICO</name>
<dbReference type="InterPro" id="IPR017867">
    <property type="entry name" value="Tyr_phospatase_low_mol_wt"/>
</dbReference>
<sequence>MRPVRAQVVCSGNTCRSPMAQAVLRDLLDRSPVGDRTEITSAGLLVLDPGAPADPRALAALARAGLDGSAHRTTQFELDDVEEYDLVLFVEERHIDLFGAARATAGARERVRLLRAFDPVAVALGTLDLPDPVEHGPAAYHRCLKDIRSAAPRIVTELERLADERGQAGAGGEVRGV</sequence>
<keyword evidence="4" id="KW-0904">Protein phosphatase</keyword>
<dbReference type="PANTHER" id="PTHR11717:SF7">
    <property type="entry name" value="LOW MOLECULAR WEIGHT PHOSPHOTYROSINE PROTEIN PHOSPHATASE"/>
    <property type="match status" value="1"/>
</dbReference>
<dbReference type="EC" id="3.1.3.48" evidence="2"/>
<dbReference type="PRINTS" id="PR00719">
    <property type="entry name" value="LMWPTPASE"/>
</dbReference>
<dbReference type="InterPro" id="IPR023485">
    <property type="entry name" value="Ptyr_pPase"/>
</dbReference>
<keyword evidence="3" id="KW-0378">Hydrolase</keyword>
<keyword evidence="7" id="KW-1185">Reference proteome</keyword>
<dbReference type="Pfam" id="PF01451">
    <property type="entry name" value="LMWPc"/>
    <property type="match status" value="1"/>
</dbReference>
<dbReference type="Gene3D" id="3.40.50.2300">
    <property type="match status" value="1"/>
</dbReference>
<evidence type="ECO:0000256" key="1">
    <source>
        <dbReference type="ARBA" id="ARBA00011063"/>
    </source>
</evidence>
<evidence type="ECO:0000313" key="6">
    <source>
        <dbReference type="EMBL" id="MDF8266177.1"/>
    </source>
</evidence>
<dbReference type="SMART" id="SM00226">
    <property type="entry name" value="LMWPc"/>
    <property type="match status" value="1"/>
</dbReference>
<evidence type="ECO:0000256" key="2">
    <source>
        <dbReference type="ARBA" id="ARBA00013064"/>
    </source>
</evidence>
<gene>
    <name evidence="6" type="ORF">P4R38_18150</name>
</gene>
<reference evidence="6 7" key="1">
    <citation type="submission" date="2023-03" db="EMBL/GenBank/DDBJ databases">
        <title>YIM 133296 draft genome.</title>
        <authorList>
            <person name="Xiong L."/>
        </authorList>
    </citation>
    <scope>NUCLEOTIDE SEQUENCE [LARGE SCALE GENOMIC DNA]</scope>
    <source>
        <strain evidence="6 7">YIM 133296</strain>
    </source>
</reference>
<protein>
    <recommendedName>
        <fullName evidence="2">protein-tyrosine-phosphatase</fullName>
        <ecNumber evidence="2">3.1.3.48</ecNumber>
    </recommendedName>
</protein>
<dbReference type="SUPFAM" id="SSF52788">
    <property type="entry name" value="Phosphotyrosine protein phosphatases I"/>
    <property type="match status" value="1"/>
</dbReference>
<evidence type="ECO:0000256" key="3">
    <source>
        <dbReference type="ARBA" id="ARBA00022801"/>
    </source>
</evidence>
<comment type="similarity">
    <text evidence="1">Belongs to the low molecular weight phosphotyrosine protein phosphatase family.</text>
</comment>
<feature type="domain" description="Phosphotyrosine protein phosphatase I" evidence="5">
    <location>
        <begin position="8"/>
        <end position="157"/>
    </location>
</feature>
<dbReference type="Proteomes" id="UP001528912">
    <property type="component" value="Unassembled WGS sequence"/>
</dbReference>
<accession>A0ABT6CCR3</accession>
<dbReference type="EMBL" id="JAROAV010000051">
    <property type="protein sequence ID" value="MDF8266177.1"/>
    <property type="molecule type" value="Genomic_DNA"/>
</dbReference>
<dbReference type="RefSeq" id="WP_275237920.1">
    <property type="nucleotide sequence ID" value="NZ_JARFJC010000019.1"/>
</dbReference>
<evidence type="ECO:0000313" key="7">
    <source>
        <dbReference type="Proteomes" id="UP001528912"/>
    </source>
</evidence>
<evidence type="ECO:0000256" key="4">
    <source>
        <dbReference type="ARBA" id="ARBA00022912"/>
    </source>
</evidence>